<feature type="compositionally biased region" description="Gly residues" evidence="1">
    <location>
        <begin position="807"/>
        <end position="819"/>
    </location>
</feature>
<evidence type="ECO:0000313" key="2">
    <source>
        <dbReference type="EMBL" id="GLC59246.1"/>
    </source>
</evidence>
<feature type="region of interest" description="Disordered" evidence="1">
    <location>
        <begin position="1"/>
        <end position="135"/>
    </location>
</feature>
<feature type="compositionally biased region" description="Gly residues" evidence="1">
    <location>
        <begin position="704"/>
        <end position="727"/>
    </location>
</feature>
<feature type="region of interest" description="Disordered" evidence="1">
    <location>
        <begin position="1770"/>
        <end position="1798"/>
    </location>
</feature>
<feature type="compositionally biased region" description="Low complexity" evidence="1">
    <location>
        <begin position="1507"/>
        <end position="1542"/>
    </location>
</feature>
<feature type="compositionally biased region" description="Low complexity" evidence="1">
    <location>
        <begin position="77"/>
        <end position="89"/>
    </location>
</feature>
<keyword evidence="3" id="KW-1185">Reference proteome</keyword>
<feature type="region of interest" description="Disordered" evidence="1">
    <location>
        <begin position="879"/>
        <end position="1049"/>
    </location>
</feature>
<evidence type="ECO:0000313" key="3">
    <source>
        <dbReference type="Proteomes" id="UP001165080"/>
    </source>
</evidence>
<feature type="region of interest" description="Disordered" evidence="1">
    <location>
        <begin position="1468"/>
        <end position="1488"/>
    </location>
</feature>
<feature type="compositionally biased region" description="Low complexity" evidence="1">
    <location>
        <begin position="211"/>
        <end position="240"/>
    </location>
</feature>
<feature type="region of interest" description="Disordered" evidence="1">
    <location>
        <begin position="153"/>
        <end position="240"/>
    </location>
</feature>
<feature type="compositionally biased region" description="Polar residues" evidence="1">
    <location>
        <begin position="1581"/>
        <end position="1594"/>
    </location>
</feature>
<organism evidence="2 3">
    <name type="scientific">Pleodorina starrii</name>
    <dbReference type="NCBI Taxonomy" id="330485"/>
    <lineage>
        <taxon>Eukaryota</taxon>
        <taxon>Viridiplantae</taxon>
        <taxon>Chlorophyta</taxon>
        <taxon>core chlorophytes</taxon>
        <taxon>Chlorophyceae</taxon>
        <taxon>CS clade</taxon>
        <taxon>Chlamydomonadales</taxon>
        <taxon>Volvocaceae</taxon>
        <taxon>Pleodorina</taxon>
    </lineage>
</organism>
<feature type="compositionally biased region" description="Basic and acidic residues" evidence="1">
    <location>
        <begin position="948"/>
        <end position="959"/>
    </location>
</feature>
<feature type="compositionally biased region" description="Polar residues" evidence="1">
    <location>
        <begin position="656"/>
        <end position="667"/>
    </location>
</feature>
<proteinExistence type="predicted"/>
<feature type="region of interest" description="Disordered" evidence="1">
    <location>
        <begin position="258"/>
        <end position="344"/>
    </location>
</feature>
<feature type="compositionally biased region" description="Low complexity" evidence="1">
    <location>
        <begin position="573"/>
        <end position="606"/>
    </location>
</feature>
<feature type="compositionally biased region" description="Low complexity" evidence="1">
    <location>
        <begin position="1553"/>
        <end position="1580"/>
    </location>
</feature>
<feature type="region of interest" description="Disordered" evidence="1">
    <location>
        <begin position="535"/>
        <end position="616"/>
    </location>
</feature>
<dbReference type="EMBL" id="BRXU01000027">
    <property type="protein sequence ID" value="GLC59246.1"/>
    <property type="molecule type" value="Genomic_DNA"/>
</dbReference>
<feature type="compositionally biased region" description="Gly residues" evidence="1">
    <location>
        <begin position="1823"/>
        <end position="1833"/>
    </location>
</feature>
<feature type="region of interest" description="Disordered" evidence="1">
    <location>
        <begin position="643"/>
        <end position="727"/>
    </location>
</feature>
<feature type="compositionally biased region" description="Low complexity" evidence="1">
    <location>
        <begin position="1075"/>
        <end position="1090"/>
    </location>
</feature>
<feature type="compositionally biased region" description="Low complexity" evidence="1">
    <location>
        <begin position="1770"/>
        <end position="1780"/>
    </location>
</feature>
<feature type="compositionally biased region" description="Low complexity" evidence="1">
    <location>
        <begin position="1021"/>
        <end position="1036"/>
    </location>
</feature>
<sequence length="1900" mass="187677">MEVTALWGESSSDSFLLGNDDCDPWNKPESVAGLNEPRSHAPLPRSLSQDPRRSASQQPATNSSSDISRNSEATRHQAVAATAIQPTAASSMSPGPGREGLRVPPSTPARNALADRPTHTTPLPKQASSAAPGASAGDLFSALEAELAEIERRYIGKDEVGPSSGAGTDDTTPRRANSPLHAGRGRRGSAASSAASGSGGGAGDQPPGPAAPSSFASAAAPSPAVRPPASATAAAAAAAAPPSIVANLQALLSPTAAAAVRRDVSGPTAQSPPPPPPQQQQQRLLESMASAGTALGAVETALSRGAHPPPESPAWRDAGWAQAPGEGPTSPLPSLPPSSAAAVTAGTGGEAASAVASLLSPTTPAARLIAGMSPAPTDLDLPAQQAAIGAASGGVGRAASGAPIAAVAAPGRPVTPLSAAGAFGSTVAATPHFASSAVALALAELQRSSGGGDAGGGGGGGSGRGGQRSMAAATTAGHWPGSGAAAVCHVASPGVATAAAAVAAPAAQHVGAARSLASLFESYARGGVAESPAAALPLPQPLVPGQERERGGSPRSASGAQVPIAVIVRERSSGGSSPQQQQQQQTVSVSVSVLDTSPLSSPSSPSCHPRQQPYQNSFQPHLQLPQQLQQQPHLQLLQQLFPSGIGSQPALPGRHQSATPPSASQYPNGRGQGPADPWSAAASLSAPGLVTGTEVRSPHNVDSGDGGGCGRGGGGSSAKAGGGGGGAVSGRASLLELLTSELLCVADGGGDGAAGSPLPRPADVRLAAGGGGGSGGGSEWYPGASRGCAAGQVAELHPEPPPDGSDAGAGGGGGDGGGSPALFQKLLGLGLGLPADHPLLGPELEAESSHASPGRDSALIVGPVAGCVGYQPYRGCMEPQSRAQEGRQPSPQQQQQHQPQRQQGQESSLLLLRSPPPPEPPSEPSPSGSSGGGSAAAAGRRRRPLLRRYPEAEDQREGGHPPLGAGRSAFEDEPYIAFREVPGPNTPQAQQQQQPHAGAHPGQAVVTPQSPGPASAAHLSPGQLPAGPGPGQPEAADPSERLEAAASRAEAAALALLEQMEQRLRGWGRQEADGAEAVAAAAEKAGSASARPPEPQLAPAPDAGFASEECELQQQLSRRLGHLNLDLGMGVGAGPMGVAAESRARAWAPEPRAAASASAAAAEEVFRATRQAALQTLQMQLAEAQARHNARRRQRRYVARSGVAAPSFGFGTSIGIGSGHPSARQQAPSHSSRPECHPSSSLCHILAQMATPSPSPSAPTRTHGSVVTTAAAATHAASDPASARWTYDGGGGGGDVQRTGWGGGHSHPDRLGRYGAAAPPASALAAPAALAPLQPASARFRRYGPGLLSPGRAPRERGGGGGSSRGLPFGAAAPAAWAPSPAAGTLSAAVAAAATTFQGAHQLPLHHQAEYLHLRGIWDAGSHPRTLQQHGGDNIRPPWDVSLASARLAPPSPRLATAAAGAASARAGFGFGGGDGPWPGHHHQQQEEPSFVHFSARARAVSSSGAAAPAPAASLGPATGLASARWPPSSSSAAAPGGSLLSPYPPCTHQTYTAGPHPAGGDDAATAPGPGPALLSPPQAHQRQPACTTAVRSTPAATHGIDAAAYGIDAAPAAAATAPATAATGVRQRAVVLAGELVQGHQTPPSGSREEVEELRGLCALARSLPQLDALERVRLWERLEQLLADKLAARPRSRSRGRGGGGRRAVSAGRGGRGRTWSPSRPYGCGSGADGGMCVGGGGGGGGGSGMHRRSDSPLRGYATVFDRRQRSVGSAGGAVSAVRGGGGGDVSGGGGGGPSRAAQVLQQLLDSGAPGAGAAAASAGGSSGLGSGGGSANVPVRRGGGGGGVGRNLLETTLEVVHSVIAPNQTLAHALSLNWRAVKSQAAAGREAGKAAGLGSAR</sequence>
<comment type="caution">
    <text evidence="2">The sequence shown here is derived from an EMBL/GenBank/DDBJ whole genome shotgun (WGS) entry which is preliminary data.</text>
</comment>
<feature type="region of interest" description="Disordered" evidence="1">
    <location>
        <begin position="1691"/>
        <end position="1725"/>
    </location>
</feature>
<reference evidence="2 3" key="1">
    <citation type="journal article" date="2023" name="Commun. Biol.">
        <title>Reorganization of the ancestral sex-determining regions during the evolution of trioecy in Pleodorina starrii.</title>
        <authorList>
            <person name="Takahashi K."/>
            <person name="Suzuki S."/>
            <person name="Kawai-Toyooka H."/>
            <person name="Yamamoto K."/>
            <person name="Hamaji T."/>
            <person name="Ootsuki R."/>
            <person name="Yamaguchi H."/>
            <person name="Kawachi M."/>
            <person name="Higashiyama T."/>
            <person name="Nozaki H."/>
        </authorList>
    </citation>
    <scope>NUCLEOTIDE SEQUENCE [LARGE SCALE GENOMIC DNA]</scope>
    <source>
        <strain evidence="2 3">NIES-4479</strain>
    </source>
</reference>
<dbReference type="Proteomes" id="UP001165080">
    <property type="component" value="Unassembled WGS sequence"/>
</dbReference>
<feature type="compositionally biased region" description="Low complexity" evidence="1">
    <location>
        <begin position="1813"/>
        <end position="1822"/>
    </location>
</feature>
<feature type="region of interest" description="Disordered" evidence="1">
    <location>
        <begin position="449"/>
        <end position="476"/>
    </location>
</feature>
<feature type="compositionally biased region" description="Gly residues" evidence="1">
    <location>
        <begin position="1781"/>
        <end position="1796"/>
    </location>
</feature>
<feature type="region of interest" description="Disordered" evidence="1">
    <location>
        <begin position="1342"/>
        <end position="1367"/>
    </location>
</feature>
<feature type="compositionally biased region" description="Low complexity" evidence="1">
    <location>
        <begin position="987"/>
        <end position="1004"/>
    </location>
</feature>
<feature type="compositionally biased region" description="Pro residues" evidence="1">
    <location>
        <begin position="914"/>
        <end position="924"/>
    </location>
</feature>
<feature type="compositionally biased region" description="Polar residues" evidence="1">
    <location>
        <begin position="46"/>
        <end position="71"/>
    </location>
</feature>
<feature type="region of interest" description="Disordered" evidence="1">
    <location>
        <begin position="794"/>
        <end position="821"/>
    </location>
</feature>
<feature type="compositionally biased region" description="Gly residues" evidence="1">
    <location>
        <begin position="1288"/>
        <end position="1305"/>
    </location>
</feature>
<feature type="compositionally biased region" description="Gly residues" evidence="1">
    <location>
        <begin position="449"/>
        <end position="466"/>
    </location>
</feature>
<feature type="region of interest" description="Disordered" evidence="1">
    <location>
        <begin position="1507"/>
        <end position="1594"/>
    </location>
</feature>
<accession>A0A9W6BVH9</accession>
<feature type="region of interest" description="Disordered" evidence="1">
    <location>
        <begin position="1214"/>
        <end position="1239"/>
    </location>
</feature>
<evidence type="ECO:0000256" key="1">
    <source>
        <dbReference type="SAM" id="MobiDB-lite"/>
    </source>
</evidence>
<gene>
    <name evidence="2" type="primary">PLEST008476</name>
    <name evidence="2" type="ORF">PLESTB_001466000</name>
</gene>
<feature type="compositionally biased region" description="Low complexity" evidence="1">
    <location>
        <begin position="1271"/>
        <end position="1283"/>
    </location>
</feature>
<name>A0A9W6BVH9_9CHLO</name>
<feature type="compositionally biased region" description="Low complexity" evidence="1">
    <location>
        <begin position="886"/>
        <end position="913"/>
    </location>
</feature>
<protein>
    <submittedName>
        <fullName evidence="2">Uncharacterized protein</fullName>
    </submittedName>
</protein>
<feature type="region of interest" description="Disordered" evidence="1">
    <location>
        <begin position="1813"/>
        <end position="1845"/>
    </location>
</feature>
<feature type="region of interest" description="Disordered" evidence="1">
    <location>
        <begin position="1271"/>
        <end position="1315"/>
    </location>
</feature>
<feature type="region of interest" description="Disordered" evidence="1">
    <location>
        <begin position="1067"/>
        <end position="1103"/>
    </location>
</feature>